<dbReference type="NCBIfam" id="TIGR00786">
    <property type="entry name" value="dctM"/>
    <property type="match status" value="1"/>
</dbReference>
<dbReference type="Pfam" id="PF06808">
    <property type="entry name" value="DctM"/>
    <property type="match status" value="1"/>
</dbReference>
<evidence type="ECO:0000313" key="12">
    <source>
        <dbReference type="EMBL" id="SPB17754.1"/>
    </source>
</evidence>
<feature type="transmembrane region" description="Helical" evidence="9">
    <location>
        <begin position="468"/>
        <end position="492"/>
    </location>
</feature>
<keyword evidence="7 9" id="KW-0472">Membrane</keyword>
<keyword evidence="6 9" id="KW-1133">Transmembrane helix</keyword>
<evidence type="ECO:0000256" key="4">
    <source>
        <dbReference type="ARBA" id="ARBA00022519"/>
    </source>
</evidence>
<gene>
    <name evidence="12" type="ORF">NOV72_04959</name>
</gene>
<evidence type="ECO:0000256" key="2">
    <source>
        <dbReference type="ARBA" id="ARBA00022448"/>
    </source>
</evidence>
<feature type="transmembrane region" description="Helical" evidence="9">
    <location>
        <begin position="436"/>
        <end position="456"/>
    </location>
</feature>
<evidence type="ECO:0000256" key="9">
    <source>
        <dbReference type="SAM" id="Phobius"/>
    </source>
</evidence>
<reference evidence="13" key="1">
    <citation type="submission" date="2018-01" db="EMBL/GenBank/DDBJ databases">
        <authorList>
            <person name="Peeters C."/>
        </authorList>
    </citation>
    <scope>NUCLEOTIDE SEQUENCE [LARGE SCALE GENOMIC DNA]</scope>
</reference>
<keyword evidence="2 8" id="KW-0813">Transport</keyword>
<dbReference type="Proteomes" id="UP000238169">
    <property type="component" value="Unassembled WGS sequence"/>
</dbReference>
<evidence type="ECO:0000256" key="6">
    <source>
        <dbReference type="ARBA" id="ARBA00022989"/>
    </source>
</evidence>
<dbReference type="PANTHER" id="PTHR33362:SF2">
    <property type="entry name" value="TRAP TRANSPORTER LARGE PERMEASE PROTEIN"/>
    <property type="match status" value="1"/>
</dbReference>
<keyword evidence="5 9" id="KW-0812">Transmembrane</keyword>
<feature type="domain" description="Tripartite ATP-independent periplasmic transporters DctQ component" evidence="10">
    <location>
        <begin position="41"/>
        <end position="166"/>
    </location>
</feature>
<feature type="transmembrane region" description="Helical" evidence="9">
    <location>
        <begin position="281"/>
        <end position="304"/>
    </location>
</feature>
<feature type="transmembrane region" description="Helical" evidence="9">
    <location>
        <begin position="102"/>
        <end position="124"/>
    </location>
</feature>
<evidence type="ECO:0000256" key="3">
    <source>
        <dbReference type="ARBA" id="ARBA00022475"/>
    </source>
</evidence>
<evidence type="ECO:0000256" key="8">
    <source>
        <dbReference type="RuleBase" id="RU369079"/>
    </source>
</evidence>
<keyword evidence="3" id="KW-1003">Cell membrane</keyword>
<evidence type="ECO:0000259" key="11">
    <source>
        <dbReference type="Pfam" id="PF06808"/>
    </source>
</evidence>
<dbReference type="InterPro" id="IPR010656">
    <property type="entry name" value="DctM"/>
</dbReference>
<feature type="transmembrane region" description="Helical" evidence="9">
    <location>
        <begin position="369"/>
        <end position="393"/>
    </location>
</feature>
<feature type="transmembrane region" description="Helical" evidence="9">
    <location>
        <begin position="251"/>
        <end position="269"/>
    </location>
</feature>
<feature type="transmembrane region" description="Helical" evidence="9">
    <location>
        <begin position="172"/>
        <end position="190"/>
    </location>
</feature>
<feature type="transmembrane region" description="Helical" evidence="9">
    <location>
        <begin position="33"/>
        <end position="52"/>
    </location>
</feature>
<dbReference type="InterPro" id="IPR055348">
    <property type="entry name" value="DctQ"/>
</dbReference>
<protein>
    <submittedName>
        <fullName evidence="12">TrapT dctQ-M fusion permease, dicarboxylate transport</fullName>
    </submittedName>
</protein>
<keyword evidence="4 8" id="KW-0997">Cell inner membrane</keyword>
<feature type="transmembrane region" description="Helical" evidence="9">
    <location>
        <begin position="64"/>
        <end position="81"/>
    </location>
</feature>
<dbReference type="PANTHER" id="PTHR33362">
    <property type="entry name" value="SIALIC ACID TRAP TRANSPORTER PERMEASE PROTEIN SIAT-RELATED"/>
    <property type="match status" value="1"/>
</dbReference>
<keyword evidence="13" id="KW-1185">Reference proteome</keyword>
<comment type="function">
    <text evidence="8">Part of the tripartite ATP-independent periplasmic (TRAP) transport system.</text>
</comment>
<evidence type="ECO:0000313" key="13">
    <source>
        <dbReference type="Proteomes" id="UP000238169"/>
    </source>
</evidence>
<dbReference type="GO" id="GO:0022857">
    <property type="term" value="F:transmembrane transporter activity"/>
    <property type="evidence" value="ECO:0007669"/>
    <property type="project" value="UniProtKB-UniRule"/>
</dbReference>
<dbReference type="Pfam" id="PF04290">
    <property type="entry name" value="DctQ"/>
    <property type="match status" value="1"/>
</dbReference>
<evidence type="ECO:0000256" key="5">
    <source>
        <dbReference type="ARBA" id="ARBA00022692"/>
    </source>
</evidence>
<name>A0A2U3IC17_9BURK</name>
<sequence>MKAMHTIPLPHAAPHRVAAFLDTWLGHFVEIPAALLVLAEIVVLFAGVTSRYALHTPLVWSDELASMLFLWLAMLGAVVALRRGEHMRMTALVGMASPGVRAFLDVIAIAAPLAFLLMVIGPAVDFAQDESFITTPALDISNSWRAAALPIGAGLMLLVAGLRLVRVGNWKLTIGALALVAAIAVAFYAASPVLKGLGNLNLLIFFVGLVALCVLSGVPIAFSFGLATFGYLALTTSTPLVVVVGRMDEGMSHLILLSVPLFVFLGQLIEMTGMANAMIAFLASLLGHVRGGLSYVLVGAMYLVSGISGSKAADMAAVAPVLFPEMKARGAKPGDLVALLAATGAQTETIPPSLVLITLGSVTGVSISALFTGGMLPGIVLAVTLCAVVWWRYRTDDLSGVKRASRGEIVRKLAIALPALALPFVIRAAVVEGIATATEVSTIGIAYAVIAGLLIYRRFEWARLKPMLIDTAALSGAILLIIGAATSMAWALTQSGFSGQLARTMSALPGGMWMFMAASILVFIVLGSVLEGIPAIVLFGPLMFPIARQMGINDVHYAMVVILSMGVGLFAPPFGVGYYSACAVSRIHPDEGMRPIIGYIAALIVGLILVAAIPWISTGFLK</sequence>
<dbReference type="EMBL" id="OGTP01000022">
    <property type="protein sequence ID" value="SPB17754.1"/>
    <property type="molecule type" value="Genomic_DNA"/>
</dbReference>
<dbReference type="AlphaFoldDB" id="A0A2U3IC17"/>
<organism evidence="12 13">
    <name type="scientific">Caballeronia novacaledonica</name>
    <dbReference type="NCBI Taxonomy" id="1544861"/>
    <lineage>
        <taxon>Bacteria</taxon>
        <taxon>Pseudomonadati</taxon>
        <taxon>Pseudomonadota</taxon>
        <taxon>Betaproteobacteria</taxon>
        <taxon>Burkholderiales</taxon>
        <taxon>Burkholderiaceae</taxon>
        <taxon>Caballeronia</taxon>
    </lineage>
</organism>
<accession>A0A2U3IC17</accession>
<feature type="transmembrane region" description="Helical" evidence="9">
    <location>
        <begin position="202"/>
        <end position="222"/>
    </location>
</feature>
<proteinExistence type="predicted"/>
<feature type="transmembrane region" description="Helical" evidence="9">
    <location>
        <begin position="144"/>
        <end position="165"/>
    </location>
</feature>
<feature type="transmembrane region" description="Helical" evidence="9">
    <location>
        <begin position="555"/>
        <end position="576"/>
    </location>
</feature>
<feature type="transmembrane region" description="Helical" evidence="9">
    <location>
        <begin position="596"/>
        <end position="616"/>
    </location>
</feature>
<evidence type="ECO:0000259" key="10">
    <source>
        <dbReference type="Pfam" id="PF04290"/>
    </source>
</evidence>
<feature type="domain" description="TRAP C4-dicarboxylate transport system permease DctM subunit" evidence="11">
    <location>
        <begin position="208"/>
        <end position="616"/>
    </location>
</feature>
<dbReference type="InterPro" id="IPR004681">
    <property type="entry name" value="TRAP_DctM"/>
</dbReference>
<feature type="transmembrane region" description="Helical" evidence="9">
    <location>
        <begin position="413"/>
        <end position="430"/>
    </location>
</feature>
<evidence type="ECO:0000256" key="7">
    <source>
        <dbReference type="ARBA" id="ARBA00023136"/>
    </source>
</evidence>
<dbReference type="GO" id="GO:0005886">
    <property type="term" value="C:plasma membrane"/>
    <property type="evidence" value="ECO:0007669"/>
    <property type="project" value="UniProtKB-SubCell"/>
</dbReference>
<feature type="transmembrane region" description="Helical" evidence="9">
    <location>
        <begin position="512"/>
        <end position="543"/>
    </location>
</feature>
<comment type="subcellular location">
    <subcellularLocation>
        <location evidence="1 8">Cell inner membrane</location>
        <topology evidence="1 8">Multi-pass membrane protein</topology>
    </subcellularLocation>
</comment>
<evidence type="ECO:0000256" key="1">
    <source>
        <dbReference type="ARBA" id="ARBA00004429"/>
    </source>
</evidence>